<dbReference type="SUPFAM" id="SSF47413">
    <property type="entry name" value="lambda repressor-like DNA-binding domains"/>
    <property type="match status" value="1"/>
</dbReference>
<evidence type="ECO:0000313" key="4">
    <source>
        <dbReference type="Proteomes" id="UP001596456"/>
    </source>
</evidence>
<feature type="domain" description="HTH cro/C1-type" evidence="2">
    <location>
        <begin position="8"/>
        <end position="63"/>
    </location>
</feature>
<reference evidence="4" key="1">
    <citation type="journal article" date="2019" name="Int. J. Syst. Evol. Microbiol.">
        <title>The Global Catalogue of Microorganisms (GCM) 10K type strain sequencing project: providing services to taxonomists for standard genome sequencing and annotation.</title>
        <authorList>
            <consortium name="The Broad Institute Genomics Platform"/>
            <consortium name="The Broad Institute Genome Sequencing Center for Infectious Disease"/>
            <person name="Wu L."/>
            <person name="Ma J."/>
        </authorList>
    </citation>
    <scope>NUCLEOTIDE SEQUENCE [LARGE SCALE GENOMIC DNA]</scope>
    <source>
        <strain evidence="4">CGMCC 1.16275</strain>
    </source>
</reference>
<name>A0ABW2KSZ8_9PROT</name>
<proteinExistence type="predicted"/>
<accession>A0ABW2KSZ8</accession>
<dbReference type="PROSITE" id="PS50943">
    <property type="entry name" value="HTH_CROC1"/>
    <property type="match status" value="1"/>
</dbReference>
<evidence type="ECO:0000313" key="3">
    <source>
        <dbReference type="EMBL" id="MFC7333108.1"/>
    </source>
</evidence>
<dbReference type="Gene3D" id="1.10.260.40">
    <property type="entry name" value="lambda repressor-like DNA-binding domains"/>
    <property type="match status" value="1"/>
</dbReference>
<dbReference type="PANTHER" id="PTHR46797">
    <property type="entry name" value="HTH-TYPE TRANSCRIPTIONAL REGULATOR"/>
    <property type="match status" value="1"/>
</dbReference>
<keyword evidence="4" id="KW-1185">Reference proteome</keyword>
<comment type="caution">
    <text evidence="3">The sequence shown here is derived from an EMBL/GenBank/DDBJ whole genome shotgun (WGS) entry which is preliminary data.</text>
</comment>
<dbReference type="Pfam" id="PF13560">
    <property type="entry name" value="HTH_31"/>
    <property type="match status" value="1"/>
</dbReference>
<dbReference type="CDD" id="cd00093">
    <property type="entry name" value="HTH_XRE"/>
    <property type="match status" value="1"/>
</dbReference>
<dbReference type="InterPro" id="IPR010982">
    <property type="entry name" value="Lambda_DNA-bd_dom_sf"/>
</dbReference>
<sequence>MRNFGETLRELRVAQDLGLRETAAKVGISPAYLSRIERGKEKPPSAEVIKALARVLAADPDVLFRLSSSTDPEMTEFLHGHPELMALLRFLKEHHASNSEIQRLTKLANDLVKRRGAN</sequence>
<dbReference type="InterPro" id="IPR001387">
    <property type="entry name" value="Cro/C1-type_HTH"/>
</dbReference>
<dbReference type="EMBL" id="JBHTCM010000009">
    <property type="protein sequence ID" value="MFC7333108.1"/>
    <property type="molecule type" value="Genomic_DNA"/>
</dbReference>
<organism evidence="3 4">
    <name type="scientific">Rhodocista pekingensis</name>
    <dbReference type="NCBI Taxonomy" id="201185"/>
    <lineage>
        <taxon>Bacteria</taxon>
        <taxon>Pseudomonadati</taxon>
        <taxon>Pseudomonadota</taxon>
        <taxon>Alphaproteobacteria</taxon>
        <taxon>Rhodospirillales</taxon>
        <taxon>Azospirillaceae</taxon>
        <taxon>Rhodocista</taxon>
    </lineage>
</organism>
<dbReference type="Proteomes" id="UP001596456">
    <property type="component" value="Unassembled WGS sequence"/>
</dbReference>
<protein>
    <submittedName>
        <fullName evidence="3">Helix-turn-helix domain-containing protein</fullName>
    </submittedName>
</protein>
<evidence type="ECO:0000259" key="2">
    <source>
        <dbReference type="PROSITE" id="PS50943"/>
    </source>
</evidence>
<gene>
    <name evidence="3" type="ORF">ACFQPS_08030</name>
</gene>
<dbReference type="RefSeq" id="WP_377357973.1">
    <property type="nucleotide sequence ID" value="NZ_JBHTCM010000009.1"/>
</dbReference>
<dbReference type="InterPro" id="IPR050807">
    <property type="entry name" value="TransReg_Diox_bact_type"/>
</dbReference>
<evidence type="ECO:0000256" key="1">
    <source>
        <dbReference type="ARBA" id="ARBA00023125"/>
    </source>
</evidence>
<dbReference type="SMART" id="SM00530">
    <property type="entry name" value="HTH_XRE"/>
    <property type="match status" value="1"/>
</dbReference>
<keyword evidence="1" id="KW-0238">DNA-binding</keyword>
<dbReference type="PANTHER" id="PTHR46797:SF1">
    <property type="entry name" value="METHYLPHOSPHONATE SYNTHASE"/>
    <property type="match status" value="1"/>
</dbReference>